<proteinExistence type="predicted"/>
<evidence type="ECO:0000259" key="3">
    <source>
        <dbReference type="Pfam" id="PF12690"/>
    </source>
</evidence>
<accession>A0ABX2V9P2</accession>
<keyword evidence="2" id="KW-0732">Signal</keyword>
<evidence type="ECO:0000256" key="1">
    <source>
        <dbReference type="SAM" id="MobiDB-lite"/>
    </source>
</evidence>
<comment type="caution">
    <text evidence="4">The sequence shown here is derived from an EMBL/GenBank/DDBJ whole genome shotgun (WGS) entry which is preliminary data.</text>
</comment>
<evidence type="ECO:0000313" key="5">
    <source>
        <dbReference type="Proteomes" id="UP000078447"/>
    </source>
</evidence>
<dbReference type="EMBL" id="LVVL01000001">
    <property type="protein sequence ID" value="OAN14937.1"/>
    <property type="molecule type" value="Genomic_DNA"/>
</dbReference>
<feature type="compositionally biased region" description="Basic and acidic residues" evidence="1">
    <location>
        <begin position="149"/>
        <end position="161"/>
    </location>
</feature>
<dbReference type="Pfam" id="PF12690">
    <property type="entry name" value="BsuPI"/>
    <property type="match status" value="1"/>
</dbReference>
<gene>
    <name evidence="4" type="ORF">A3783_03090</name>
</gene>
<dbReference type="PROSITE" id="PS51257">
    <property type="entry name" value="PROKAR_LIPOPROTEIN"/>
    <property type="match status" value="1"/>
</dbReference>
<name>A0ABX2V9P2_9BACL</name>
<feature type="domain" description="Intracellular proteinase inhibitor BsuPI" evidence="3">
    <location>
        <begin position="45"/>
        <end position="128"/>
    </location>
</feature>
<dbReference type="Proteomes" id="UP000078447">
    <property type="component" value="Unassembled WGS sequence"/>
</dbReference>
<feature type="chain" id="PRO_5046090177" description="Intracellular proteinase inhibitor BsuPI domain-containing protein" evidence="2">
    <location>
        <begin position="19"/>
        <end position="161"/>
    </location>
</feature>
<keyword evidence="5" id="KW-1185">Reference proteome</keyword>
<evidence type="ECO:0000313" key="4">
    <source>
        <dbReference type="EMBL" id="OAN14937.1"/>
    </source>
</evidence>
<dbReference type="RefSeq" id="WP_051523902.1">
    <property type="nucleotide sequence ID" value="NZ_LVVL01000001.1"/>
</dbReference>
<feature type="signal peptide" evidence="2">
    <location>
        <begin position="1"/>
        <end position="18"/>
    </location>
</feature>
<dbReference type="InterPro" id="IPR020481">
    <property type="entry name" value="Intracell_prot_inh_BsuPI"/>
</dbReference>
<sequence>MKWISRLSCLVLFTIVFAGCAQQEKNSQNKQTAQDEVTSQPMTIAVSAEQPESGIVEAIVLLKNPNKQDMTVTFPTSQRFELIVKDETGKMLYTFSQEQVFTQAIEKETFKAFETKRYEVRIELPQSGRADQIEASTIRQVEGTPESVMTDRQKIDNEKGE</sequence>
<feature type="region of interest" description="Disordered" evidence="1">
    <location>
        <begin position="125"/>
        <end position="161"/>
    </location>
</feature>
<evidence type="ECO:0000256" key="2">
    <source>
        <dbReference type="SAM" id="SignalP"/>
    </source>
</evidence>
<organism evidence="4 5">
    <name type="scientific">Exiguobacterium undae</name>
    <dbReference type="NCBI Taxonomy" id="169177"/>
    <lineage>
        <taxon>Bacteria</taxon>
        <taxon>Bacillati</taxon>
        <taxon>Bacillota</taxon>
        <taxon>Bacilli</taxon>
        <taxon>Bacillales</taxon>
        <taxon>Bacillales Family XII. Incertae Sedis</taxon>
        <taxon>Exiguobacterium</taxon>
    </lineage>
</organism>
<reference evidence="4 5" key="1">
    <citation type="submission" date="2016-03" db="EMBL/GenBank/DDBJ databases">
        <authorList>
            <person name="Cho S.-Y."/>
            <person name="Lim S."/>
            <person name="Kim H."/>
            <person name="Soh E.H."/>
            <person name="Moon J.S."/>
        </authorList>
    </citation>
    <scope>NUCLEOTIDE SEQUENCE [LARGE SCALE GENOMIC DNA]</scope>
    <source>
        <strain evidence="4 5">KCTC 3810</strain>
    </source>
</reference>
<protein>
    <recommendedName>
        <fullName evidence="3">Intracellular proteinase inhibitor BsuPI domain-containing protein</fullName>
    </recommendedName>
</protein>
<dbReference type="Gene3D" id="2.60.40.2360">
    <property type="entry name" value="Intracellular proteinase inhibitor BsuPI"/>
    <property type="match status" value="1"/>
</dbReference>
<dbReference type="InterPro" id="IPR038144">
    <property type="entry name" value="IPI"/>
</dbReference>